<organism evidence="1 2">
    <name type="scientific">Staphylococcus aureus</name>
    <dbReference type="NCBI Taxonomy" id="1280"/>
    <lineage>
        <taxon>Bacteria</taxon>
        <taxon>Bacillati</taxon>
        <taxon>Bacillota</taxon>
        <taxon>Bacilli</taxon>
        <taxon>Bacillales</taxon>
        <taxon>Staphylococcaceae</taxon>
        <taxon>Staphylococcus</taxon>
    </lineage>
</organism>
<dbReference type="EMBL" id="UHAQ01000002">
    <property type="protein sequence ID" value="SUK47406.1"/>
    <property type="molecule type" value="Genomic_DNA"/>
</dbReference>
<sequence>MFKDMNFELGIMELYAIESDALANLPRNSDVEIAIVDESHIDDYLKVAYQFSLPFGKRLCRCT</sequence>
<evidence type="ECO:0000313" key="2">
    <source>
        <dbReference type="Proteomes" id="UP000254502"/>
    </source>
</evidence>
<dbReference type="Proteomes" id="UP000254502">
    <property type="component" value="Unassembled WGS sequence"/>
</dbReference>
<dbReference type="Gene3D" id="3.40.630.30">
    <property type="match status" value="1"/>
</dbReference>
<dbReference type="AlphaFoldDB" id="A0A380DTF7"/>
<evidence type="ECO:0000313" key="1">
    <source>
        <dbReference type="EMBL" id="SUK47406.1"/>
    </source>
</evidence>
<name>A0A380DTF7_STAAU</name>
<keyword evidence="1" id="KW-0808">Transferase</keyword>
<gene>
    <name evidence="1" type="ORF">NCTC5664_01619</name>
</gene>
<dbReference type="GO" id="GO:0016746">
    <property type="term" value="F:acyltransferase activity"/>
    <property type="evidence" value="ECO:0007669"/>
    <property type="project" value="UniProtKB-KW"/>
</dbReference>
<proteinExistence type="predicted"/>
<accession>A0A380DTF7</accession>
<protein>
    <submittedName>
        <fullName evidence="1">Acetyltransferase</fullName>
        <ecNumber evidence="1">2.3.1.-</ecNumber>
    </submittedName>
</protein>
<reference evidence="1 2" key="1">
    <citation type="submission" date="2018-06" db="EMBL/GenBank/DDBJ databases">
        <authorList>
            <consortium name="Pathogen Informatics"/>
            <person name="Doyle S."/>
        </authorList>
    </citation>
    <scope>NUCLEOTIDE SEQUENCE [LARGE SCALE GENOMIC DNA]</scope>
    <source>
        <strain evidence="1 2">NCTC5664</strain>
    </source>
</reference>
<dbReference type="EC" id="2.3.1.-" evidence="1"/>
<keyword evidence="1" id="KW-0012">Acyltransferase</keyword>